<feature type="transmembrane region" description="Helical" evidence="1">
    <location>
        <begin position="15"/>
        <end position="35"/>
    </location>
</feature>
<dbReference type="InterPro" id="IPR003848">
    <property type="entry name" value="DUF218"/>
</dbReference>
<feature type="transmembrane region" description="Helical" evidence="1">
    <location>
        <begin position="42"/>
        <end position="63"/>
    </location>
</feature>
<keyword evidence="1" id="KW-0812">Transmembrane</keyword>
<proteinExistence type="predicted"/>
<dbReference type="Gene3D" id="3.40.50.620">
    <property type="entry name" value="HUPs"/>
    <property type="match status" value="1"/>
</dbReference>
<reference evidence="3" key="1">
    <citation type="submission" date="2017-04" db="EMBL/GenBank/DDBJ databases">
        <title>Unexpected and diverse lifestyles within the genus Limnohabitans.</title>
        <authorList>
            <person name="Kasalicky V."/>
            <person name="Mehrshad M."/>
            <person name="Andrei S.-A."/>
            <person name="Salcher M."/>
            <person name="Kratochvilova H."/>
            <person name="Simek K."/>
            <person name="Ghai R."/>
        </authorList>
    </citation>
    <scope>NUCLEOTIDE SEQUENCE [LARGE SCALE GENOMIC DNA]</scope>
    <source>
        <strain evidence="3">II-D5</strain>
    </source>
</reference>
<keyword evidence="1" id="KW-0472">Membrane</keyword>
<feature type="domain" description="DUF218" evidence="2">
    <location>
        <begin position="84"/>
        <end position="248"/>
    </location>
</feature>
<dbReference type="EMBL" id="LFYT02000003">
    <property type="protein sequence ID" value="PVE44165.1"/>
    <property type="molecule type" value="Genomic_DNA"/>
</dbReference>
<dbReference type="GO" id="GO:0005886">
    <property type="term" value="C:plasma membrane"/>
    <property type="evidence" value="ECO:0007669"/>
    <property type="project" value="TreeGrafter"/>
</dbReference>
<evidence type="ECO:0000313" key="4">
    <source>
        <dbReference type="Proteomes" id="UP000037507"/>
    </source>
</evidence>
<dbReference type="CDD" id="cd06259">
    <property type="entry name" value="YdcF-like"/>
    <property type="match status" value="1"/>
</dbReference>
<dbReference type="InterPro" id="IPR051599">
    <property type="entry name" value="Cell_Envelope_Assoc"/>
</dbReference>
<keyword evidence="4" id="KW-1185">Reference proteome</keyword>
<accession>A0A2T7UHH8</accession>
<protein>
    <recommendedName>
        <fullName evidence="2">DUF218 domain-containing protein</fullName>
    </recommendedName>
</protein>
<dbReference type="InterPro" id="IPR014729">
    <property type="entry name" value="Rossmann-like_a/b/a_fold"/>
</dbReference>
<dbReference type="PANTHER" id="PTHR30336">
    <property type="entry name" value="INNER MEMBRANE PROTEIN, PROBABLE PERMEASE"/>
    <property type="match status" value="1"/>
</dbReference>
<gene>
    <name evidence="3" type="ORF">H663_004245</name>
</gene>
<keyword evidence="1" id="KW-1133">Transmembrane helix</keyword>
<dbReference type="GO" id="GO:0043164">
    <property type="term" value="P:Gram-negative-bacterium-type cell wall biogenesis"/>
    <property type="evidence" value="ECO:0007669"/>
    <property type="project" value="TreeGrafter"/>
</dbReference>
<organism evidence="3 4">
    <name type="scientific">Limnohabitans planktonicus II-D5</name>
    <dbReference type="NCBI Taxonomy" id="1293045"/>
    <lineage>
        <taxon>Bacteria</taxon>
        <taxon>Pseudomonadati</taxon>
        <taxon>Pseudomonadota</taxon>
        <taxon>Betaproteobacteria</taxon>
        <taxon>Burkholderiales</taxon>
        <taxon>Comamonadaceae</taxon>
        <taxon>Limnohabitans</taxon>
    </lineage>
</organism>
<evidence type="ECO:0000313" key="3">
    <source>
        <dbReference type="EMBL" id="PVE44165.1"/>
    </source>
</evidence>
<dbReference type="Proteomes" id="UP000037507">
    <property type="component" value="Unassembled WGS sequence"/>
</dbReference>
<dbReference type="AlphaFoldDB" id="A0A2T7UHH8"/>
<dbReference type="OrthoDB" id="9809813at2"/>
<comment type="caution">
    <text evidence="3">The sequence shown here is derived from an EMBL/GenBank/DDBJ whole genome shotgun (WGS) entry which is preliminary data.</text>
</comment>
<evidence type="ECO:0000259" key="2">
    <source>
        <dbReference type="Pfam" id="PF02698"/>
    </source>
</evidence>
<dbReference type="PANTHER" id="PTHR30336:SF4">
    <property type="entry name" value="ENVELOPE BIOGENESIS FACTOR ELYC"/>
    <property type="match status" value="1"/>
</dbReference>
<dbReference type="GO" id="GO:0000270">
    <property type="term" value="P:peptidoglycan metabolic process"/>
    <property type="evidence" value="ECO:0007669"/>
    <property type="project" value="TreeGrafter"/>
</dbReference>
<dbReference type="Pfam" id="PF02698">
    <property type="entry name" value="DUF218"/>
    <property type="match status" value="1"/>
</dbReference>
<sequence length="256" mass="28337">MFVFSKLMSAITQPLFWLAVWWCAALCLLSLSVSWRRAALRMLWAGLAVLGLLGFEALPHALLRPLENRYPVPSPQTVGRHVGVIVLGGATHNHASFLAHGQVPLSDAAERLTVSAELMRQHPNLPLIFTGGEGRLLATGVTEAELARIFYSQQGLDTARVQLEAASRTTRENARQVAKLLGPRCQEPWLLVTSAWHMPRSMAEFEAVGCRVTAYPVDFRTGDATPWTEYSLARSLLLWQTALHEWLGLGVYGVTR</sequence>
<name>A0A2T7UHH8_9BURK</name>
<dbReference type="RefSeq" id="WP_053176241.1">
    <property type="nucleotide sequence ID" value="NZ_LFYT02000003.1"/>
</dbReference>
<evidence type="ECO:0000256" key="1">
    <source>
        <dbReference type="SAM" id="Phobius"/>
    </source>
</evidence>